<dbReference type="Gene3D" id="1.20.1250.20">
    <property type="entry name" value="MFS general substrate transporter like domains"/>
    <property type="match status" value="1"/>
</dbReference>
<evidence type="ECO:0000259" key="7">
    <source>
        <dbReference type="PROSITE" id="PS50850"/>
    </source>
</evidence>
<evidence type="ECO:0000256" key="3">
    <source>
        <dbReference type="ARBA" id="ARBA00022692"/>
    </source>
</evidence>
<keyword evidence="9" id="KW-1185">Reference proteome</keyword>
<dbReference type="GO" id="GO:0005886">
    <property type="term" value="C:plasma membrane"/>
    <property type="evidence" value="ECO:0007669"/>
    <property type="project" value="UniProtKB-SubCell"/>
</dbReference>
<dbReference type="AlphaFoldDB" id="A0A1C4C7W7"/>
<dbReference type="PROSITE" id="PS50850">
    <property type="entry name" value="MFS"/>
    <property type="match status" value="1"/>
</dbReference>
<dbReference type="InterPro" id="IPR020846">
    <property type="entry name" value="MFS_dom"/>
</dbReference>
<protein>
    <submittedName>
        <fullName evidence="8">MFS transporter, DHA1 family, purine ribonucleoside efflux pump</fullName>
    </submittedName>
</protein>
<dbReference type="CDD" id="cd17324">
    <property type="entry name" value="MFS_NepI_like"/>
    <property type="match status" value="1"/>
</dbReference>
<dbReference type="RefSeq" id="WP_090134774.1">
    <property type="nucleotide sequence ID" value="NZ_FMBC01000010.1"/>
</dbReference>
<reference evidence="9" key="1">
    <citation type="submission" date="2016-08" db="EMBL/GenBank/DDBJ databases">
        <authorList>
            <person name="Varghese N."/>
            <person name="Submissions Spin"/>
        </authorList>
    </citation>
    <scope>NUCLEOTIDE SEQUENCE [LARGE SCALE GENOMIC DNA]</scope>
    <source>
        <strain evidence="9">REICA_142</strain>
    </source>
</reference>
<dbReference type="InterPro" id="IPR011701">
    <property type="entry name" value="MFS"/>
</dbReference>
<feature type="transmembrane region" description="Helical" evidence="6">
    <location>
        <begin position="86"/>
        <end position="106"/>
    </location>
</feature>
<evidence type="ECO:0000313" key="8">
    <source>
        <dbReference type="EMBL" id="SCC15165.1"/>
    </source>
</evidence>
<dbReference type="Pfam" id="PF07690">
    <property type="entry name" value="MFS_1"/>
    <property type="match status" value="1"/>
</dbReference>
<feature type="transmembrane region" description="Helical" evidence="6">
    <location>
        <begin position="112"/>
        <end position="134"/>
    </location>
</feature>
<keyword evidence="2" id="KW-1003">Cell membrane</keyword>
<feature type="transmembrane region" description="Helical" evidence="6">
    <location>
        <begin position="146"/>
        <end position="170"/>
    </location>
</feature>
<dbReference type="OrthoDB" id="9812189at2"/>
<evidence type="ECO:0000256" key="2">
    <source>
        <dbReference type="ARBA" id="ARBA00022475"/>
    </source>
</evidence>
<dbReference type="PANTHER" id="PTHR43124">
    <property type="entry name" value="PURINE EFFLUX PUMP PBUE"/>
    <property type="match status" value="1"/>
</dbReference>
<dbReference type="InterPro" id="IPR050189">
    <property type="entry name" value="MFS_Efflux_Transporters"/>
</dbReference>
<dbReference type="InterPro" id="IPR036259">
    <property type="entry name" value="MFS_trans_sf"/>
</dbReference>
<comment type="subcellular location">
    <subcellularLocation>
        <location evidence="1">Cell membrane</location>
        <topology evidence="1">Multi-pass membrane protein</topology>
    </subcellularLocation>
</comment>
<sequence length="392" mass="41216">MSEQTVAQSPVDTVTRPNWSAVFAVAFCVACLITVEFLPVSLLTPMALDLGVSEGVAGQTVTVTAFVAMFASLFITTVIRAADRRYVVIAFAVLLTLSCLLVSFANNFMLLLAGRACLGLALGGFWAMSASLTIRLVPMRTVPKALSVIFGAVSIALVIAAPLGSFLGGIIGWRNVFNGTALLGAVCILWVWRALPSLPGKTEHHENMFGLLKRPGVLAGMIAIFMAFAGQFSFFTYIRPVYMNLTGFSVDGLTLVLLSFGIASFVGTSFSSVVMKYSVKMALALAPLTLAVSALVLILWGSDKVVAAGIAIIWGLGFALVPVGWSTWITRTLADQAEKAGSIQVAVIQLANTCGAAIGGFALDHYGLLSPLLLSGTLMLLTALLVAVKVKA</sequence>
<feature type="transmembrane region" description="Helical" evidence="6">
    <location>
        <begin position="21"/>
        <end position="44"/>
    </location>
</feature>
<accession>A0A1C4C7W7</accession>
<dbReference type="GO" id="GO:0022857">
    <property type="term" value="F:transmembrane transporter activity"/>
    <property type="evidence" value="ECO:0007669"/>
    <property type="project" value="InterPro"/>
</dbReference>
<evidence type="ECO:0000256" key="1">
    <source>
        <dbReference type="ARBA" id="ARBA00004651"/>
    </source>
</evidence>
<dbReference type="SUPFAM" id="SSF103473">
    <property type="entry name" value="MFS general substrate transporter"/>
    <property type="match status" value="1"/>
</dbReference>
<feature type="transmembrane region" description="Helical" evidence="6">
    <location>
        <begin position="176"/>
        <end position="195"/>
    </location>
</feature>
<feature type="transmembrane region" description="Helical" evidence="6">
    <location>
        <begin position="281"/>
        <end position="300"/>
    </location>
</feature>
<feature type="transmembrane region" description="Helical" evidence="6">
    <location>
        <begin position="340"/>
        <end position="362"/>
    </location>
</feature>
<evidence type="ECO:0000256" key="6">
    <source>
        <dbReference type="SAM" id="Phobius"/>
    </source>
</evidence>
<organism evidence="8 9">
    <name type="scientific">Kosakonia oryziphila</name>
    <dbReference type="NCBI Taxonomy" id="1005667"/>
    <lineage>
        <taxon>Bacteria</taxon>
        <taxon>Pseudomonadati</taxon>
        <taxon>Pseudomonadota</taxon>
        <taxon>Gammaproteobacteria</taxon>
        <taxon>Enterobacterales</taxon>
        <taxon>Enterobacteriaceae</taxon>
        <taxon>Kosakonia</taxon>
    </lineage>
</organism>
<feature type="transmembrane region" description="Helical" evidence="6">
    <location>
        <begin position="368"/>
        <end position="388"/>
    </location>
</feature>
<feature type="transmembrane region" description="Helical" evidence="6">
    <location>
        <begin position="253"/>
        <end position="274"/>
    </location>
</feature>
<proteinExistence type="predicted"/>
<evidence type="ECO:0000313" key="9">
    <source>
        <dbReference type="Proteomes" id="UP000198515"/>
    </source>
</evidence>
<feature type="transmembrane region" description="Helical" evidence="6">
    <location>
        <begin position="216"/>
        <end position="238"/>
    </location>
</feature>
<feature type="domain" description="Major facilitator superfamily (MFS) profile" evidence="7">
    <location>
        <begin position="14"/>
        <end position="392"/>
    </location>
</feature>
<feature type="transmembrane region" description="Helical" evidence="6">
    <location>
        <begin position="306"/>
        <end position="328"/>
    </location>
</feature>
<keyword evidence="3 6" id="KW-0812">Transmembrane</keyword>
<dbReference type="PANTHER" id="PTHR43124:SF5">
    <property type="entry name" value="PURINE RIBONUCLEOSIDE EFFLUX PUMP NEPI"/>
    <property type="match status" value="1"/>
</dbReference>
<dbReference type="Proteomes" id="UP000198515">
    <property type="component" value="Unassembled WGS sequence"/>
</dbReference>
<dbReference type="EMBL" id="FMBC01000010">
    <property type="protein sequence ID" value="SCC15165.1"/>
    <property type="molecule type" value="Genomic_DNA"/>
</dbReference>
<keyword evidence="4 6" id="KW-1133">Transmembrane helix</keyword>
<keyword evidence="5 6" id="KW-0472">Membrane</keyword>
<dbReference type="NCBIfam" id="NF007578">
    <property type="entry name" value="PRK10213.1"/>
    <property type="match status" value="1"/>
</dbReference>
<evidence type="ECO:0000256" key="5">
    <source>
        <dbReference type="ARBA" id="ARBA00023136"/>
    </source>
</evidence>
<name>A0A1C4C7W7_9ENTR</name>
<gene>
    <name evidence="8" type="ORF">GA0061070_101056</name>
</gene>
<evidence type="ECO:0000256" key="4">
    <source>
        <dbReference type="ARBA" id="ARBA00022989"/>
    </source>
</evidence>
<feature type="transmembrane region" description="Helical" evidence="6">
    <location>
        <begin position="56"/>
        <end position="79"/>
    </location>
</feature>